<dbReference type="SMART" id="SM00422">
    <property type="entry name" value="HTH_MERR"/>
    <property type="match status" value="1"/>
</dbReference>
<comment type="caution">
    <text evidence="3">The sequence shown here is derived from an EMBL/GenBank/DDBJ whole genome shotgun (WGS) entry which is preliminary data.</text>
</comment>
<dbReference type="Gene3D" id="1.10.1660.10">
    <property type="match status" value="1"/>
</dbReference>
<dbReference type="InterPro" id="IPR000551">
    <property type="entry name" value="MerR-type_HTH_dom"/>
</dbReference>
<dbReference type="PANTHER" id="PTHR30204:SF97">
    <property type="entry name" value="MERR FAMILY REGULATORY PROTEIN"/>
    <property type="match status" value="1"/>
</dbReference>
<keyword evidence="1" id="KW-0238">DNA-binding</keyword>
<reference evidence="4" key="1">
    <citation type="journal article" date="2019" name="Int. J. Syst. Evol. Microbiol.">
        <title>The Global Catalogue of Microorganisms (GCM) 10K type strain sequencing project: providing services to taxonomists for standard genome sequencing and annotation.</title>
        <authorList>
            <consortium name="The Broad Institute Genomics Platform"/>
            <consortium name="The Broad Institute Genome Sequencing Center for Infectious Disease"/>
            <person name="Wu L."/>
            <person name="Ma J."/>
        </authorList>
    </citation>
    <scope>NUCLEOTIDE SEQUENCE [LARGE SCALE GENOMIC DNA]</scope>
    <source>
        <strain evidence="4">JCM 9458</strain>
    </source>
</reference>
<dbReference type="EMBL" id="BAAAYN010000093">
    <property type="protein sequence ID" value="GAA3398679.1"/>
    <property type="molecule type" value="Genomic_DNA"/>
</dbReference>
<sequence>MRIGELATKAGVSVRALRYYEEQSLLSSERTPSGQRRYADSAVERVRFIQQLYAAGLSSKSVLEILPCVHSGDVTPELLDRLTTERDRIDRQIAELIATRDRLDGVIGAAVSFRDGTPCQH</sequence>
<evidence type="ECO:0000259" key="2">
    <source>
        <dbReference type="PROSITE" id="PS50937"/>
    </source>
</evidence>
<dbReference type="CDD" id="cd01282">
    <property type="entry name" value="HTH_MerR-like_sg3"/>
    <property type="match status" value="1"/>
</dbReference>
<gene>
    <name evidence="3" type="ORF">GCM10020369_82770</name>
</gene>
<dbReference type="RefSeq" id="WP_345733833.1">
    <property type="nucleotide sequence ID" value="NZ_BAAAYN010000093.1"/>
</dbReference>
<dbReference type="PANTHER" id="PTHR30204">
    <property type="entry name" value="REDOX-CYCLING DRUG-SENSING TRANSCRIPTIONAL ACTIVATOR SOXR"/>
    <property type="match status" value="1"/>
</dbReference>
<dbReference type="PROSITE" id="PS50937">
    <property type="entry name" value="HTH_MERR_2"/>
    <property type="match status" value="1"/>
</dbReference>
<organism evidence="3 4">
    <name type="scientific">Cryptosporangium minutisporangium</name>
    <dbReference type="NCBI Taxonomy" id="113569"/>
    <lineage>
        <taxon>Bacteria</taxon>
        <taxon>Bacillati</taxon>
        <taxon>Actinomycetota</taxon>
        <taxon>Actinomycetes</taxon>
        <taxon>Cryptosporangiales</taxon>
        <taxon>Cryptosporangiaceae</taxon>
        <taxon>Cryptosporangium</taxon>
    </lineage>
</organism>
<dbReference type="SUPFAM" id="SSF46955">
    <property type="entry name" value="Putative DNA-binding domain"/>
    <property type="match status" value="1"/>
</dbReference>
<evidence type="ECO:0000256" key="1">
    <source>
        <dbReference type="ARBA" id="ARBA00023125"/>
    </source>
</evidence>
<protein>
    <submittedName>
        <fullName evidence="3">MerR family transcriptional regulator</fullName>
    </submittedName>
</protein>
<dbReference type="Pfam" id="PF13411">
    <property type="entry name" value="MerR_1"/>
    <property type="match status" value="1"/>
</dbReference>
<keyword evidence="4" id="KW-1185">Reference proteome</keyword>
<dbReference type="InterPro" id="IPR009061">
    <property type="entry name" value="DNA-bd_dom_put_sf"/>
</dbReference>
<evidence type="ECO:0000313" key="4">
    <source>
        <dbReference type="Proteomes" id="UP001501676"/>
    </source>
</evidence>
<name>A0ABP6TCJ5_9ACTN</name>
<feature type="domain" description="HTH merR-type" evidence="2">
    <location>
        <begin position="1"/>
        <end position="68"/>
    </location>
</feature>
<proteinExistence type="predicted"/>
<dbReference type="Proteomes" id="UP001501676">
    <property type="component" value="Unassembled WGS sequence"/>
</dbReference>
<dbReference type="PRINTS" id="PR00040">
    <property type="entry name" value="HTHMERR"/>
</dbReference>
<evidence type="ECO:0000313" key="3">
    <source>
        <dbReference type="EMBL" id="GAA3398679.1"/>
    </source>
</evidence>
<dbReference type="InterPro" id="IPR047057">
    <property type="entry name" value="MerR_fam"/>
</dbReference>
<accession>A0ABP6TCJ5</accession>